<evidence type="ECO:0008006" key="3">
    <source>
        <dbReference type="Google" id="ProtNLM"/>
    </source>
</evidence>
<evidence type="ECO:0000313" key="1">
    <source>
        <dbReference type="EMBL" id="GDY33139.1"/>
    </source>
</evidence>
<dbReference type="EMBL" id="BJFL01000034">
    <property type="protein sequence ID" value="GDY33139.1"/>
    <property type="molecule type" value="Genomic_DNA"/>
</dbReference>
<protein>
    <recommendedName>
        <fullName evidence="3">Aminoglycoside phosphotransferase domain-containing protein</fullName>
    </recommendedName>
</protein>
<evidence type="ECO:0000313" key="2">
    <source>
        <dbReference type="Proteomes" id="UP000298860"/>
    </source>
</evidence>
<proteinExistence type="predicted"/>
<sequence>MTRLDDADAQYRAWMRENLARAAEHFGVTIDGPAHDGWRLRSISAVVQGSAGRYWLRVLAEQRQWAHGDVWTGNADANDLTGLPKPRVLTVTEWEEGPRRQRAELMTFMPGEVCSPTDVLRQEIELSNAWWAELRRCVDVLAATPTRRVNSDGVKVRERLGQFFGDRVDLGALRWETVHGDMHWNNLLRPDFGILDWDLWGRGPAGTDAATLYCYSLRTPSMARRVHDTFADVLDTAAGRVAQLCVIARLLRRVEQGDHPDLGEPLRRHADSLLPPSG</sequence>
<comment type="caution">
    <text evidence="1">The sequence shown here is derived from an EMBL/GenBank/DDBJ whole genome shotgun (WGS) entry which is preliminary data.</text>
</comment>
<dbReference type="OrthoDB" id="3680308at2"/>
<name>A0A4D4JFN8_9PSEU</name>
<reference evidence="2" key="1">
    <citation type="submission" date="2019-04" db="EMBL/GenBank/DDBJ databases">
        <title>Draft genome sequence of Pseudonocardiaceae bacterium SL3-2-4.</title>
        <authorList>
            <person name="Ningsih F."/>
            <person name="Yokota A."/>
            <person name="Sakai Y."/>
            <person name="Nanatani K."/>
            <person name="Yabe S."/>
            <person name="Oetari A."/>
            <person name="Sjamsuridzal W."/>
        </authorList>
    </citation>
    <scope>NUCLEOTIDE SEQUENCE [LARGE SCALE GENOMIC DNA]</scope>
    <source>
        <strain evidence="2">SL3-2-4</strain>
    </source>
</reference>
<keyword evidence="2" id="KW-1185">Reference proteome</keyword>
<dbReference type="InterPro" id="IPR011009">
    <property type="entry name" value="Kinase-like_dom_sf"/>
</dbReference>
<organism evidence="1 2">
    <name type="scientific">Gandjariella thermophila</name>
    <dbReference type="NCBI Taxonomy" id="1931992"/>
    <lineage>
        <taxon>Bacteria</taxon>
        <taxon>Bacillati</taxon>
        <taxon>Actinomycetota</taxon>
        <taxon>Actinomycetes</taxon>
        <taxon>Pseudonocardiales</taxon>
        <taxon>Pseudonocardiaceae</taxon>
        <taxon>Gandjariella</taxon>
    </lineage>
</organism>
<gene>
    <name evidence="1" type="ORF">GTS_47720</name>
</gene>
<dbReference type="Proteomes" id="UP000298860">
    <property type="component" value="Unassembled WGS sequence"/>
</dbReference>
<dbReference type="AlphaFoldDB" id="A0A4D4JFN8"/>
<dbReference type="Gene3D" id="3.90.1200.10">
    <property type="match status" value="1"/>
</dbReference>
<dbReference type="SUPFAM" id="SSF56112">
    <property type="entry name" value="Protein kinase-like (PK-like)"/>
    <property type="match status" value="1"/>
</dbReference>
<accession>A0A4D4JFN8</accession>